<dbReference type="InterPro" id="IPR036737">
    <property type="entry name" value="OmpA-like_sf"/>
</dbReference>
<feature type="domain" description="OmpA-like" evidence="11">
    <location>
        <begin position="73"/>
        <end position="188"/>
    </location>
</feature>
<dbReference type="HOGENOM" id="CLU_016890_9_0_0"/>
<protein>
    <recommendedName>
        <fullName evidence="9">Peptidoglycan-associated protein</fullName>
    </recommendedName>
</protein>
<keyword evidence="8" id="KW-0131">Cell cycle</keyword>
<dbReference type="HAMAP" id="MF_02204">
    <property type="entry name" value="Pal"/>
    <property type="match status" value="1"/>
</dbReference>
<dbReference type="Gene3D" id="3.30.1330.60">
    <property type="entry name" value="OmpA-like domain"/>
    <property type="match status" value="1"/>
</dbReference>
<dbReference type="AlphaFoldDB" id="A0A081BUI2"/>
<dbReference type="Proteomes" id="UP000030661">
    <property type="component" value="Unassembled WGS sequence"/>
</dbReference>
<dbReference type="STRING" id="1499967.U27_02948"/>
<comment type="subcellular location">
    <subcellularLocation>
        <location evidence="1">Cell outer membrane</location>
    </subcellularLocation>
</comment>
<keyword evidence="4 10" id="KW-0472">Membrane</keyword>
<accession>A0A081BUI2</accession>
<evidence type="ECO:0000256" key="7">
    <source>
        <dbReference type="ARBA" id="ARBA00023288"/>
    </source>
</evidence>
<dbReference type="InterPro" id="IPR014169">
    <property type="entry name" value="Pal_lipo_C"/>
</dbReference>
<dbReference type="InterPro" id="IPR050330">
    <property type="entry name" value="Bact_OuterMem_StrucFunc"/>
</dbReference>
<evidence type="ECO:0000256" key="3">
    <source>
        <dbReference type="ARBA" id="ARBA00022729"/>
    </source>
</evidence>
<organism evidence="12">
    <name type="scientific">Vecturithrix granuli</name>
    <dbReference type="NCBI Taxonomy" id="1499967"/>
    <lineage>
        <taxon>Bacteria</taxon>
        <taxon>Candidatus Moduliflexota</taxon>
        <taxon>Candidatus Vecturitrichia</taxon>
        <taxon>Candidatus Vecturitrichales</taxon>
        <taxon>Candidatus Vecturitrichaceae</taxon>
        <taxon>Candidatus Vecturithrix</taxon>
    </lineage>
</organism>
<evidence type="ECO:0000256" key="8">
    <source>
        <dbReference type="ARBA" id="ARBA00023306"/>
    </source>
</evidence>
<dbReference type="InterPro" id="IPR006665">
    <property type="entry name" value="OmpA-like"/>
</dbReference>
<dbReference type="EMBL" id="DF820464">
    <property type="protein sequence ID" value="GAK55987.1"/>
    <property type="molecule type" value="Genomic_DNA"/>
</dbReference>
<evidence type="ECO:0000256" key="9">
    <source>
        <dbReference type="HAMAP-Rule" id="MF_02204"/>
    </source>
</evidence>
<comment type="similarity">
    <text evidence="9">Belongs to the Pal lipoprotein family.</text>
</comment>
<evidence type="ECO:0000256" key="2">
    <source>
        <dbReference type="ARBA" id="ARBA00022618"/>
    </source>
</evidence>
<keyword evidence="2" id="KW-0132">Cell division</keyword>
<dbReference type="CDD" id="cd07185">
    <property type="entry name" value="OmpA_C-like"/>
    <property type="match status" value="1"/>
</dbReference>
<dbReference type="PANTHER" id="PTHR30329:SF21">
    <property type="entry name" value="LIPOPROTEIN YIAD-RELATED"/>
    <property type="match status" value="1"/>
</dbReference>
<dbReference type="InterPro" id="IPR039001">
    <property type="entry name" value="Pal"/>
</dbReference>
<evidence type="ECO:0000313" key="12">
    <source>
        <dbReference type="EMBL" id="GAK55987.1"/>
    </source>
</evidence>
<dbReference type="NCBIfam" id="TIGR02802">
    <property type="entry name" value="Pal_lipo"/>
    <property type="match status" value="1"/>
</dbReference>
<name>A0A081BUI2_VECG1</name>
<evidence type="ECO:0000256" key="1">
    <source>
        <dbReference type="ARBA" id="ARBA00004442"/>
    </source>
</evidence>
<keyword evidence="7" id="KW-0449">Lipoprotein</keyword>
<dbReference type="GO" id="GO:0051301">
    <property type="term" value="P:cell division"/>
    <property type="evidence" value="ECO:0007669"/>
    <property type="project" value="UniProtKB-KW"/>
</dbReference>
<evidence type="ECO:0000256" key="5">
    <source>
        <dbReference type="ARBA" id="ARBA00023139"/>
    </source>
</evidence>
<keyword evidence="6" id="KW-0998">Cell outer membrane</keyword>
<keyword evidence="13" id="KW-1185">Reference proteome</keyword>
<dbReference type="GO" id="GO:0009279">
    <property type="term" value="C:cell outer membrane"/>
    <property type="evidence" value="ECO:0007669"/>
    <property type="project" value="UniProtKB-SubCell"/>
</dbReference>
<dbReference type="PRINTS" id="PR01021">
    <property type="entry name" value="OMPADOMAIN"/>
</dbReference>
<reference evidence="12" key="1">
    <citation type="journal article" date="2015" name="PeerJ">
        <title>First genomic representation of candidate bacterial phylum KSB3 points to enhanced environmental sensing as a trigger of wastewater bulking.</title>
        <authorList>
            <person name="Sekiguchi Y."/>
            <person name="Ohashi A."/>
            <person name="Parks D.H."/>
            <person name="Yamauchi T."/>
            <person name="Tyson G.W."/>
            <person name="Hugenholtz P."/>
        </authorList>
    </citation>
    <scope>NUCLEOTIDE SEQUENCE [LARGE SCALE GENOMIC DNA]</scope>
</reference>
<proteinExistence type="inferred from homology"/>
<dbReference type="SUPFAM" id="SSF103088">
    <property type="entry name" value="OmpA-like"/>
    <property type="match status" value="1"/>
</dbReference>
<sequence length="188" mass="21411">MMLIMILIFGMIAGCASKKKPTQADMKLPPIQTEPTMIELDNSKLTDALSEGDIPEENRDALSWLPNRPPRGMQFKSTSELQTVYFEFDKFSLTSQARETLNNNAVWLKNYPEVFVQLEGHCDERGTQEYNQALGENRAISVKKYLVTLGIDSERLFTISYGETMPADPGHSEDAWAKNRRVEFKISR</sequence>
<evidence type="ECO:0000313" key="13">
    <source>
        <dbReference type="Proteomes" id="UP000030661"/>
    </source>
</evidence>
<dbReference type="eggNOG" id="COG2885">
    <property type="taxonomic scope" value="Bacteria"/>
</dbReference>
<gene>
    <name evidence="9" type="primary">pal</name>
    <name evidence="12" type="ORF">U27_02948</name>
</gene>
<evidence type="ECO:0000256" key="6">
    <source>
        <dbReference type="ARBA" id="ARBA00023237"/>
    </source>
</evidence>
<keyword evidence="5" id="KW-0564">Palmitate</keyword>
<evidence type="ECO:0000256" key="4">
    <source>
        <dbReference type="ARBA" id="ARBA00023136"/>
    </source>
</evidence>
<evidence type="ECO:0000256" key="10">
    <source>
        <dbReference type="PROSITE-ProRule" id="PRU00473"/>
    </source>
</evidence>
<dbReference type="InterPro" id="IPR006664">
    <property type="entry name" value="OMP_bac"/>
</dbReference>
<dbReference type="PROSITE" id="PS51123">
    <property type="entry name" value="OMPA_2"/>
    <property type="match status" value="1"/>
</dbReference>
<evidence type="ECO:0000259" key="11">
    <source>
        <dbReference type="PROSITE" id="PS51123"/>
    </source>
</evidence>
<keyword evidence="3" id="KW-0732">Signal</keyword>
<dbReference type="Pfam" id="PF00691">
    <property type="entry name" value="OmpA"/>
    <property type="match status" value="1"/>
</dbReference>
<dbReference type="PANTHER" id="PTHR30329">
    <property type="entry name" value="STATOR ELEMENT OF FLAGELLAR MOTOR COMPLEX"/>
    <property type="match status" value="1"/>
</dbReference>